<proteinExistence type="predicted"/>
<evidence type="ECO:0000259" key="1">
    <source>
        <dbReference type="Pfam" id="PF07727"/>
    </source>
</evidence>
<dbReference type="InterPro" id="IPR013103">
    <property type="entry name" value="RVT_2"/>
</dbReference>
<dbReference type="EMBL" id="QJKJ01001767">
    <property type="protein sequence ID" value="RDY05998.1"/>
    <property type="molecule type" value="Genomic_DNA"/>
</dbReference>
<feature type="non-terminal residue" evidence="2">
    <location>
        <position position="1"/>
    </location>
</feature>
<protein>
    <recommendedName>
        <fullName evidence="1">Reverse transcriptase Ty1/copia-type domain-containing protein</fullName>
    </recommendedName>
</protein>
<organism evidence="2 3">
    <name type="scientific">Mucuna pruriens</name>
    <name type="common">Velvet bean</name>
    <name type="synonym">Dolichos pruriens</name>
    <dbReference type="NCBI Taxonomy" id="157652"/>
    <lineage>
        <taxon>Eukaryota</taxon>
        <taxon>Viridiplantae</taxon>
        <taxon>Streptophyta</taxon>
        <taxon>Embryophyta</taxon>
        <taxon>Tracheophyta</taxon>
        <taxon>Spermatophyta</taxon>
        <taxon>Magnoliopsida</taxon>
        <taxon>eudicotyledons</taxon>
        <taxon>Gunneridae</taxon>
        <taxon>Pentapetalae</taxon>
        <taxon>rosids</taxon>
        <taxon>fabids</taxon>
        <taxon>Fabales</taxon>
        <taxon>Fabaceae</taxon>
        <taxon>Papilionoideae</taxon>
        <taxon>50 kb inversion clade</taxon>
        <taxon>NPAAA clade</taxon>
        <taxon>indigoferoid/millettioid clade</taxon>
        <taxon>Phaseoleae</taxon>
        <taxon>Mucuna</taxon>
    </lineage>
</organism>
<feature type="domain" description="Reverse transcriptase Ty1/copia-type" evidence="1">
    <location>
        <begin position="32"/>
        <end position="99"/>
    </location>
</feature>
<gene>
    <name evidence="2" type="ORF">CR513_10088</name>
</gene>
<dbReference type="Pfam" id="PF07727">
    <property type="entry name" value="RVT_2"/>
    <property type="match status" value="1"/>
</dbReference>
<reference evidence="2" key="1">
    <citation type="submission" date="2018-05" db="EMBL/GenBank/DDBJ databases">
        <title>Draft genome of Mucuna pruriens seed.</title>
        <authorList>
            <person name="Nnadi N.E."/>
            <person name="Vos R."/>
            <person name="Hasami M.H."/>
            <person name="Devisetty U.K."/>
            <person name="Aguiy J.C."/>
        </authorList>
    </citation>
    <scope>NUCLEOTIDE SEQUENCE [LARGE SCALE GENOMIC DNA]</scope>
    <source>
        <strain evidence="2">JCA_2017</strain>
    </source>
</reference>
<accession>A0A371HT99</accession>
<comment type="caution">
    <text evidence="2">The sequence shown here is derived from an EMBL/GenBank/DDBJ whole genome shotgun (WGS) entry which is preliminary data.</text>
</comment>
<evidence type="ECO:0000313" key="3">
    <source>
        <dbReference type="Proteomes" id="UP000257109"/>
    </source>
</evidence>
<dbReference type="Proteomes" id="UP000257109">
    <property type="component" value="Unassembled WGS sequence"/>
</dbReference>
<sequence>MDVKTTFLHGLRKGCPCSNHRALFRKSKKKNQDIQAINKVKVQFSKEFEMKDLGKAKKILGEDIFRNRQKRELLLSQEQRLEKVLQKFVMFDAKPVITSLASHFKLSLN</sequence>
<dbReference type="AlphaFoldDB" id="A0A371HT99"/>
<evidence type="ECO:0000313" key="2">
    <source>
        <dbReference type="EMBL" id="RDY05998.1"/>
    </source>
</evidence>
<keyword evidence="3" id="KW-1185">Reference proteome</keyword>
<name>A0A371HT99_MUCPR</name>